<organism evidence="2 3">
    <name type="scientific">Carnegiea gigantea</name>
    <dbReference type="NCBI Taxonomy" id="171969"/>
    <lineage>
        <taxon>Eukaryota</taxon>
        <taxon>Viridiplantae</taxon>
        <taxon>Streptophyta</taxon>
        <taxon>Embryophyta</taxon>
        <taxon>Tracheophyta</taxon>
        <taxon>Spermatophyta</taxon>
        <taxon>Magnoliopsida</taxon>
        <taxon>eudicotyledons</taxon>
        <taxon>Gunneridae</taxon>
        <taxon>Pentapetalae</taxon>
        <taxon>Caryophyllales</taxon>
        <taxon>Cactineae</taxon>
        <taxon>Cactaceae</taxon>
        <taxon>Cactoideae</taxon>
        <taxon>Echinocereeae</taxon>
        <taxon>Carnegiea</taxon>
    </lineage>
</organism>
<evidence type="ECO:0000259" key="1">
    <source>
        <dbReference type="Pfam" id="PF22936"/>
    </source>
</evidence>
<proteinExistence type="predicted"/>
<evidence type="ECO:0000313" key="2">
    <source>
        <dbReference type="EMBL" id="KAJ8424526.1"/>
    </source>
</evidence>
<feature type="domain" description="Retrovirus-related Pol polyprotein from transposon TNT 1-94-like beta-barrel" evidence="1">
    <location>
        <begin position="132"/>
        <end position="206"/>
    </location>
</feature>
<gene>
    <name evidence="2" type="ORF">Cgig2_000664</name>
</gene>
<accession>A0A9Q1GPK7</accession>
<evidence type="ECO:0000313" key="3">
    <source>
        <dbReference type="Proteomes" id="UP001153076"/>
    </source>
</evidence>
<dbReference type="Pfam" id="PF22936">
    <property type="entry name" value="Pol_BBD"/>
    <property type="match status" value="1"/>
</dbReference>
<dbReference type="Proteomes" id="UP001153076">
    <property type="component" value="Unassembled WGS sequence"/>
</dbReference>
<protein>
    <recommendedName>
        <fullName evidence="1">Retrovirus-related Pol polyprotein from transposon TNT 1-94-like beta-barrel domain-containing protein</fullName>
    </recommendedName>
</protein>
<keyword evidence="3" id="KW-1185">Reference proteome</keyword>
<reference evidence="2" key="1">
    <citation type="submission" date="2022-04" db="EMBL/GenBank/DDBJ databases">
        <title>Carnegiea gigantea Genome sequencing and assembly v2.</title>
        <authorList>
            <person name="Copetti D."/>
            <person name="Sanderson M.J."/>
            <person name="Burquez A."/>
            <person name="Wojciechowski M.F."/>
        </authorList>
    </citation>
    <scope>NUCLEOTIDE SEQUENCE</scope>
    <source>
        <strain evidence="2">SGP5-SGP5p</strain>
        <tissue evidence="2">Aerial part</tissue>
    </source>
</reference>
<sequence length="249" mass="28257">MQREILNHGRQVQYEILALYSNGNEEKCGVCGNKEHSKEKCWQVIGYPSWHPGSKNFPQKKLSKPVKNYKGKENHNNTVAAAQSKSDNKQLLKLIPQQHKTQRPLLETDDELEQSITGNVFCACSSFNTCEWIIDTRATDPITPNFEDLQGVQLSKIATYINMPNGSKAKITDHGCVPLKNGLRLENTLCVPSFKYRLLSVSRLVKDNDCVMTFYPEFCIVQDLHTKKIKGFGREQGGLYYLSNVSVKE</sequence>
<dbReference type="OrthoDB" id="1745225at2759"/>
<dbReference type="EMBL" id="JAKOGI010001659">
    <property type="protein sequence ID" value="KAJ8424526.1"/>
    <property type="molecule type" value="Genomic_DNA"/>
</dbReference>
<dbReference type="InterPro" id="IPR054722">
    <property type="entry name" value="PolX-like_BBD"/>
</dbReference>
<comment type="caution">
    <text evidence="2">The sequence shown here is derived from an EMBL/GenBank/DDBJ whole genome shotgun (WGS) entry which is preliminary data.</text>
</comment>
<dbReference type="AlphaFoldDB" id="A0A9Q1GPK7"/>
<name>A0A9Q1GPK7_9CARY</name>